<dbReference type="PANTHER" id="PTHR28055:SF1">
    <property type="entry name" value="ALTERED INHERITANCE OF MITOCHONDRIA PROTEIN 41, MITOCHONDRIAL"/>
    <property type="match status" value="1"/>
</dbReference>
<dbReference type="SUPFAM" id="SSF89095">
    <property type="entry name" value="GatB/YqeY motif"/>
    <property type="match status" value="1"/>
</dbReference>
<dbReference type="GO" id="GO:0016884">
    <property type="term" value="F:carbon-nitrogen ligase activity, with glutamine as amido-N-donor"/>
    <property type="evidence" value="ECO:0007669"/>
    <property type="project" value="InterPro"/>
</dbReference>
<feature type="region of interest" description="Disordered" evidence="1">
    <location>
        <begin position="113"/>
        <end position="133"/>
    </location>
</feature>
<evidence type="ECO:0000313" key="3">
    <source>
        <dbReference type="Proteomes" id="UP000009374"/>
    </source>
</evidence>
<dbReference type="Proteomes" id="UP000009374">
    <property type="component" value="Unassembled WGS sequence"/>
</dbReference>
<evidence type="ECO:0000256" key="1">
    <source>
        <dbReference type="SAM" id="MobiDB-lite"/>
    </source>
</evidence>
<dbReference type="InterPro" id="IPR003789">
    <property type="entry name" value="Asn/Gln_tRNA_amidoTrase-B-like"/>
</dbReference>
<name>C6HYU3_9BACT</name>
<gene>
    <name evidence="2" type="ORF">UBAL3_94240175</name>
</gene>
<reference evidence="2 3" key="1">
    <citation type="journal article" date="2009" name="Appl. Environ. Microbiol.">
        <title>Community genomic and proteomic analyses of chemoautotrophic iron-oxidizing "Leptospirillum rubarum" (Group II) and "Leptospirillum ferrodiazotrophum" (Group III) bacteria in acid mine drainage biofilms.</title>
        <authorList>
            <person name="Goltsman D.S."/>
            <person name="Denef V.J."/>
            <person name="Singer S.W."/>
            <person name="VerBerkmoes N.C."/>
            <person name="Lefsrud M."/>
            <person name="Mueller R.S."/>
            <person name="Dick G.J."/>
            <person name="Sun C.L."/>
            <person name="Wheeler K.E."/>
            <person name="Zemla A."/>
            <person name="Baker B.J."/>
            <person name="Hauser L."/>
            <person name="Land M."/>
            <person name="Shah M.B."/>
            <person name="Thelen M.P."/>
            <person name="Hettich R.L."/>
            <person name="Banfield J.F."/>
        </authorList>
    </citation>
    <scope>NUCLEOTIDE SEQUENCE [LARGE SCALE GENOMIC DNA]</scope>
</reference>
<protein>
    <recommendedName>
        <fullName evidence="4">GatB/Yqey domain protein</fullName>
    </recommendedName>
</protein>
<accession>C6HYU3</accession>
<dbReference type="Gene3D" id="1.10.1510.10">
    <property type="entry name" value="Uncharacterised protein YqeY/AIM41 PF09424, N-terminal domain"/>
    <property type="match status" value="1"/>
</dbReference>
<dbReference type="PANTHER" id="PTHR28055">
    <property type="entry name" value="ALTERED INHERITANCE OF MITOCHONDRIA PROTEIN 41, MITOCHONDRIAL"/>
    <property type="match status" value="1"/>
</dbReference>
<evidence type="ECO:0000313" key="2">
    <source>
        <dbReference type="EMBL" id="EES52378.1"/>
    </source>
</evidence>
<evidence type="ECO:0008006" key="4">
    <source>
        <dbReference type="Google" id="ProtNLM"/>
    </source>
</evidence>
<dbReference type="InterPro" id="IPR023168">
    <property type="entry name" value="GatB_Yqey_C_2"/>
</dbReference>
<keyword evidence="3" id="KW-1185">Reference proteome</keyword>
<dbReference type="Gene3D" id="1.10.10.410">
    <property type="match status" value="1"/>
</dbReference>
<dbReference type="EMBL" id="GG693878">
    <property type="protein sequence ID" value="EES52378.1"/>
    <property type="molecule type" value="Genomic_DNA"/>
</dbReference>
<dbReference type="Pfam" id="PF09424">
    <property type="entry name" value="YqeY"/>
    <property type="match status" value="1"/>
</dbReference>
<sequence>MGLRETLLDHQKESLKAKDSARLSVLRLLLSQVKNREIEKGKGSTLTDEEIIETISSMVRKMDESIESFTAGGRADLADKERAEQAILRAYLPEPLSEEAIDRLIAEGIAETKASGPKGMGPLMQWLSPRTKGRADNRIVSQKVKAALEKP</sequence>
<proteinExistence type="predicted"/>
<dbReference type="InterPro" id="IPR042184">
    <property type="entry name" value="YqeY/Aim41_N"/>
</dbReference>
<dbReference type="InterPro" id="IPR019004">
    <property type="entry name" value="YqeY/Aim41"/>
</dbReference>
<dbReference type="AlphaFoldDB" id="C6HYU3"/>
<organism evidence="2 3">
    <name type="scientific">Leptospirillum ferrodiazotrophum</name>
    <dbReference type="NCBI Taxonomy" id="412449"/>
    <lineage>
        <taxon>Bacteria</taxon>
        <taxon>Pseudomonadati</taxon>
        <taxon>Nitrospirota</taxon>
        <taxon>Nitrospiria</taxon>
        <taxon>Nitrospirales</taxon>
        <taxon>Nitrospiraceae</taxon>
        <taxon>Leptospirillum</taxon>
    </lineage>
</organism>